<feature type="region of interest" description="Disordered" evidence="1">
    <location>
        <begin position="36"/>
        <end position="74"/>
    </location>
</feature>
<evidence type="ECO:0000313" key="3">
    <source>
        <dbReference type="EMBL" id="ETW79379.1"/>
    </source>
</evidence>
<dbReference type="EMBL" id="KI925461">
    <property type="protein sequence ID" value="ETW79379.1"/>
    <property type="molecule type" value="Genomic_DNA"/>
</dbReference>
<organism evidence="3 4">
    <name type="scientific">Heterobasidion irregulare (strain TC 32-1)</name>
    <dbReference type="NCBI Taxonomy" id="747525"/>
    <lineage>
        <taxon>Eukaryota</taxon>
        <taxon>Fungi</taxon>
        <taxon>Dikarya</taxon>
        <taxon>Basidiomycota</taxon>
        <taxon>Agaricomycotina</taxon>
        <taxon>Agaricomycetes</taxon>
        <taxon>Russulales</taxon>
        <taxon>Bondarzewiaceae</taxon>
        <taxon>Heterobasidion</taxon>
        <taxon>Heterobasidion annosum species complex</taxon>
    </lineage>
</organism>
<evidence type="ECO:0000256" key="2">
    <source>
        <dbReference type="SAM" id="SignalP"/>
    </source>
</evidence>
<dbReference type="AlphaFoldDB" id="W4K0Z4"/>
<dbReference type="HOGENOM" id="CLU_2688123_0_0_1"/>
<keyword evidence="2" id="KW-0732">Signal</keyword>
<keyword evidence="4" id="KW-1185">Reference proteome</keyword>
<dbReference type="GeneID" id="20676430"/>
<proteinExistence type="predicted"/>
<name>W4K0Z4_HETIT</name>
<sequence>MALFKLLVDCGVVHATGEPDGRRMITVGGEQFEGLKGVGAGPSNGVRAGAGGGEKKREGADSAGTVVLDADEQP</sequence>
<gene>
    <name evidence="3" type="ORF">HETIRDRAFT_453805</name>
</gene>
<dbReference type="KEGG" id="hir:HETIRDRAFT_453805"/>
<evidence type="ECO:0000313" key="4">
    <source>
        <dbReference type="Proteomes" id="UP000030671"/>
    </source>
</evidence>
<feature type="compositionally biased region" description="Gly residues" evidence="1">
    <location>
        <begin position="36"/>
        <end position="52"/>
    </location>
</feature>
<accession>W4K0Z4</accession>
<feature type="signal peptide" evidence="2">
    <location>
        <begin position="1"/>
        <end position="15"/>
    </location>
</feature>
<dbReference type="InParanoid" id="W4K0Z4"/>
<protein>
    <submittedName>
        <fullName evidence="3">Uncharacterized protein</fullName>
    </submittedName>
</protein>
<evidence type="ECO:0000256" key="1">
    <source>
        <dbReference type="SAM" id="MobiDB-lite"/>
    </source>
</evidence>
<reference evidence="3 4" key="1">
    <citation type="journal article" date="2012" name="New Phytol.">
        <title>Insight into trade-off between wood decay and parasitism from the genome of a fungal forest pathogen.</title>
        <authorList>
            <person name="Olson A."/>
            <person name="Aerts A."/>
            <person name="Asiegbu F."/>
            <person name="Belbahri L."/>
            <person name="Bouzid O."/>
            <person name="Broberg A."/>
            <person name="Canback B."/>
            <person name="Coutinho P.M."/>
            <person name="Cullen D."/>
            <person name="Dalman K."/>
            <person name="Deflorio G."/>
            <person name="van Diepen L.T."/>
            <person name="Dunand C."/>
            <person name="Duplessis S."/>
            <person name="Durling M."/>
            <person name="Gonthier P."/>
            <person name="Grimwood J."/>
            <person name="Fossdal C.G."/>
            <person name="Hansson D."/>
            <person name="Henrissat B."/>
            <person name="Hietala A."/>
            <person name="Himmelstrand K."/>
            <person name="Hoffmeister D."/>
            <person name="Hogberg N."/>
            <person name="James T.Y."/>
            <person name="Karlsson M."/>
            <person name="Kohler A."/>
            <person name="Kues U."/>
            <person name="Lee Y.H."/>
            <person name="Lin Y.C."/>
            <person name="Lind M."/>
            <person name="Lindquist E."/>
            <person name="Lombard V."/>
            <person name="Lucas S."/>
            <person name="Lunden K."/>
            <person name="Morin E."/>
            <person name="Murat C."/>
            <person name="Park J."/>
            <person name="Raffaello T."/>
            <person name="Rouze P."/>
            <person name="Salamov A."/>
            <person name="Schmutz J."/>
            <person name="Solheim H."/>
            <person name="Stahlberg J."/>
            <person name="Velez H."/>
            <person name="de Vries R.P."/>
            <person name="Wiebenga A."/>
            <person name="Woodward S."/>
            <person name="Yakovlev I."/>
            <person name="Garbelotto M."/>
            <person name="Martin F."/>
            <person name="Grigoriev I.V."/>
            <person name="Stenlid J."/>
        </authorList>
    </citation>
    <scope>NUCLEOTIDE SEQUENCE [LARGE SCALE GENOMIC DNA]</scope>
    <source>
        <strain evidence="3 4">TC 32-1</strain>
    </source>
</reference>
<dbReference type="Proteomes" id="UP000030671">
    <property type="component" value="Unassembled WGS sequence"/>
</dbReference>
<feature type="chain" id="PRO_5012972029" evidence="2">
    <location>
        <begin position="16"/>
        <end position="74"/>
    </location>
</feature>
<dbReference type="RefSeq" id="XP_009549612.1">
    <property type="nucleotide sequence ID" value="XM_009551317.1"/>
</dbReference>